<keyword evidence="7" id="KW-1185">Reference proteome</keyword>
<name>A0A069CRT3_WEIOS</name>
<dbReference type="OrthoDB" id="9815924at2"/>
<dbReference type="InterPro" id="IPR009057">
    <property type="entry name" value="Homeodomain-like_sf"/>
</dbReference>
<accession>A0A069CRT3</accession>
<dbReference type="Pfam" id="PF00440">
    <property type="entry name" value="TetR_N"/>
    <property type="match status" value="1"/>
</dbReference>
<sequence length="192" mass="22746">MVKVSEQDIFLAARRVLAEKGFEKARLADVARELSITSAALYKHFSDKDDLFKSVNQSWLDTVDQPLLKNAVRYPEVERIQALHDWLWELVLRRRKAYQDNHELMNYYENRLAQEGQLIPARLMDFAKAVETIMAWNTFRRQRGLTIMQTLTYFYHPFFADKWDDSLLQTLFESTWLELLPIVKQDLTLDGE</sequence>
<dbReference type="Gene3D" id="1.10.357.10">
    <property type="entry name" value="Tetracycline Repressor, domain 2"/>
    <property type="match status" value="1"/>
</dbReference>
<dbReference type="GO" id="GO:0003700">
    <property type="term" value="F:DNA-binding transcription factor activity"/>
    <property type="evidence" value="ECO:0007669"/>
    <property type="project" value="TreeGrafter"/>
</dbReference>
<evidence type="ECO:0000256" key="3">
    <source>
        <dbReference type="ARBA" id="ARBA00023163"/>
    </source>
</evidence>
<keyword evidence="1" id="KW-0805">Transcription regulation</keyword>
<dbReference type="PROSITE" id="PS50977">
    <property type="entry name" value="HTH_TETR_2"/>
    <property type="match status" value="1"/>
</dbReference>
<dbReference type="GO" id="GO:0000976">
    <property type="term" value="F:transcription cis-regulatory region binding"/>
    <property type="evidence" value="ECO:0007669"/>
    <property type="project" value="TreeGrafter"/>
</dbReference>
<evidence type="ECO:0000313" key="7">
    <source>
        <dbReference type="Proteomes" id="UP000030643"/>
    </source>
</evidence>
<dbReference type="PRINTS" id="PR00455">
    <property type="entry name" value="HTHTETR"/>
</dbReference>
<dbReference type="InterPro" id="IPR050109">
    <property type="entry name" value="HTH-type_TetR-like_transc_reg"/>
</dbReference>
<evidence type="ECO:0000256" key="1">
    <source>
        <dbReference type="ARBA" id="ARBA00023015"/>
    </source>
</evidence>
<feature type="domain" description="HTH tetR-type" evidence="5">
    <location>
        <begin position="3"/>
        <end position="63"/>
    </location>
</feature>
<dbReference type="SUPFAM" id="SSF46689">
    <property type="entry name" value="Homeodomain-like"/>
    <property type="match status" value="1"/>
</dbReference>
<evidence type="ECO:0000313" key="6">
    <source>
        <dbReference type="EMBL" id="GAK30114.1"/>
    </source>
</evidence>
<reference evidence="7" key="1">
    <citation type="journal article" date="2014" name="Genome Announc.">
        <title>Draft genome sequence of Weissella oryzae SG25T, isolated from fermented rice grains.</title>
        <authorList>
            <person name="Tanizawa Y."/>
            <person name="Fujisawa T."/>
            <person name="Mochizuki T."/>
            <person name="Kaminuma E."/>
            <person name="Suzuki Y."/>
            <person name="Nakamura Y."/>
            <person name="Tohno M."/>
        </authorList>
    </citation>
    <scope>NUCLEOTIDE SEQUENCE [LARGE SCALE GENOMIC DNA]</scope>
    <source>
        <strain evidence="7">DSM 25784 / JCM 18191 / LMG 30913 / SG25</strain>
    </source>
</reference>
<evidence type="ECO:0000259" key="5">
    <source>
        <dbReference type="PROSITE" id="PS50977"/>
    </source>
</evidence>
<keyword evidence="2 4" id="KW-0238">DNA-binding</keyword>
<keyword evidence="3" id="KW-0804">Transcription</keyword>
<feature type="DNA-binding region" description="H-T-H motif" evidence="4">
    <location>
        <begin position="26"/>
        <end position="45"/>
    </location>
</feature>
<organism evidence="6 7">
    <name type="scientific">Weissella oryzae (strain DSM 25784 / JCM 18191 / LMG 30913 / SG25)</name>
    <dbReference type="NCBI Taxonomy" id="1329250"/>
    <lineage>
        <taxon>Bacteria</taxon>
        <taxon>Bacillati</taxon>
        <taxon>Bacillota</taxon>
        <taxon>Bacilli</taxon>
        <taxon>Lactobacillales</taxon>
        <taxon>Lactobacillaceae</taxon>
        <taxon>Weissella</taxon>
    </lineage>
</organism>
<dbReference type="PANTHER" id="PTHR30055">
    <property type="entry name" value="HTH-TYPE TRANSCRIPTIONAL REGULATOR RUTR"/>
    <property type="match status" value="1"/>
</dbReference>
<gene>
    <name evidence="6" type="ORF">WOSG25_012110</name>
</gene>
<dbReference type="Proteomes" id="UP000030643">
    <property type="component" value="Unassembled WGS sequence"/>
</dbReference>
<dbReference type="RefSeq" id="WP_027698254.1">
    <property type="nucleotide sequence ID" value="NZ_DF820484.1"/>
</dbReference>
<dbReference type="eggNOG" id="COG1309">
    <property type="taxonomic scope" value="Bacteria"/>
</dbReference>
<dbReference type="EMBL" id="DF820484">
    <property type="protein sequence ID" value="GAK30114.1"/>
    <property type="molecule type" value="Genomic_DNA"/>
</dbReference>
<dbReference type="AlphaFoldDB" id="A0A069CRT3"/>
<dbReference type="InterPro" id="IPR001647">
    <property type="entry name" value="HTH_TetR"/>
</dbReference>
<proteinExistence type="predicted"/>
<evidence type="ECO:0000256" key="2">
    <source>
        <dbReference type="ARBA" id="ARBA00023125"/>
    </source>
</evidence>
<dbReference type="STRING" id="1329250.WOSG25_012110"/>
<evidence type="ECO:0000256" key="4">
    <source>
        <dbReference type="PROSITE-ProRule" id="PRU00335"/>
    </source>
</evidence>
<dbReference type="PANTHER" id="PTHR30055:SF234">
    <property type="entry name" value="HTH-TYPE TRANSCRIPTIONAL REGULATOR BETI"/>
    <property type="match status" value="1"/>
</dbReference>
<protein>
    <submittedName>
        <fullName evidence="6">TetR family transcriptional regulator</fullName>
    </submittedName>
</protein>